<evidence type="ECO:0000313" key="11">
    <source>
        <dbReference type="Proteomes" id="UP000013893"/>
    </source>
</evidence>
<evidence type="ECO:0000256" key="8">
    <source>
        <dbReference type="PIRSR" id="PIRSR604808-3"/>
    </source>
</evidence>
<evidence type="ECO:0000256" key="2">
    <source>
        <dbReference type="ARBA" id="ARBA00007092"/>
    </source>
</evidence>
<dbReference type="RefSeq" id="WP_015642026.1">
    <property type="nucleotide sequence ID" value="NC_021219.1"/>
</dbReference>
<feature type="site" description="Interaction with DNA substrate" evidence="8">
    <location>
        <position position="257"/>
    </location>
</feature>
<feature type="binding site" evidence="7">
    <location>
        <position position="256"/>
    </location>
    <ligand>
        <name>Mg(2+)</name>
        <dbReference type="ChEBI" id="CHEBI:18420"/>
        <label>1</label>
    </ligand>
</feature>
<keyword evidence="4 10" id="KW-0378">Hydrolase</keyword>
<dbReference type="GO" id="GO:0046872">
    <property type="term" value="F:metal ion binding"/>
    <property type="evidence" value="ECO:0007669"/>
    <property type="project" value="UniProtKB-KW"/>
</dbReference>
<dbReference type="GO" id="GO:0003677">
    <property type="term" value="F:DNA binding"/>
    <property type="evidence" value="ECO:0007669"/>
    <property type="project" value="InterPro"/>
</dbReference>
<dbReference type="Pfam" id="PF03372">
    <property type="entry name" value="Exo_endo_phos"/>
    <property type="match status" value="1"/>
</dbReference>
<dbReference type="InterPro" id="IPR004808">
    <property type="entry name" value="AP_endonuc_1"/>
</dbReference>
<feature type="domain" description="Endonuclease/exonuclease/phosphatase" evidence="9">
    <location>
        <begin position="5"/>
        <end position="257"/>
    </location>
</feature>
<dbReference type="NCBIfam" id="TIGR00633">
    <property type="entry name" value="xth"/>
    <property type="match status" value="1"/>
</dbReference>
<dbReference type="CDD" id="cd09087">
    <property type="entry name" value="Ape1-like_AP-endo"/>
    <property type="match status" value="1"/>
</dbReference>
<dbReference type="EC" id="3.1.11.2" evidence="10"/>
<dbReference type="NCBIfam" id="TIGR00195">
    <property type="entry name" value="exoDNase_III"/>
    <property type="match status" value="1"/>
</dbReference>
<dbReference type="InterPro" id="IPR020847">
    <property type="entry name" value="AP_endonuclease_F1_BS"/>
</dbReference>
<evidence type="ECO:0000256" key="3">
    <source>
        <dbReference type="ARBA" id="ARBA00022723"/>
    </source>
</evidence>
<dbReference type="HOGENOM" id="CLU_027539_1_3_0"/>
<dbReference type="SUPFAM" id="SSF56219">
    <property type="entry name" value="DNase I-like"/>
    <property type="match status" value="1"/>
</dbReference>
<proteinExistence type="inferred from homology"/>
<keyword evidence="11" id="KW-1185">Reference proteome</keyword>
<evidence type="ECO:0000259" key="9">
    <source>
        <dbReference type="Pfam" id="PF03372"/>
    </source>
</evidence>
<dbReference type="InterPro" id="IPR020848">
    <property type="entry name" value="AP_endonuclease_F1_CS"/>
</dbReference>
<dbReference type="EMBL" id="CP005957">
    <property type="protein sequence ID" value="AGL62576.1"/>
    <property type="molecule type" value="Genomic_DNA"/>
</dbReference>
<evidence type="ECO:0000313" key="10">
    <source>
        <dbReference type="EMBL" id="AGL62576.1"/>
    </source>
</evidence>
<feature type="binding site" evidence="7">
    <location>
        <position position="161"/>
    </location>
    <ligand>
        <name>Mg(2+)</name>
        <dbReference type="ChEBI" id="CHEBI:18420"/>
        <label>1</label>
    </ligand>
</feature>
<protein>
    <submittedName>
        <fullName evidence="10">Exodeoxyribonuclease</fullName>
        <ecNumber evidence="10">3.1.11.2</ecNumber>
    </submittedName>
</protein>
<dbReference type="PANTHER" id="PTHR22748">
    <property type="entry name" value="AP ENDONUCLEASE"/>
    <property type="match status" value="1"/>
</dbReference>
<reference evidence="10 11" key="1">
    <citation type="journal article" date="2013" name="Nat. Biotechnol.">
        <title>Genome sequences of rare, uncultured bacteria obtained by differential coverage binning of multiple metagenomes.</title>
        <authorList>
            <person name="Albertsen M."/>
            <person name="Hugenholtz P."/>
            <person name="Skarshewski A."/>
            <person name="Nielsen K.L."/>
            <person name="Tyson G.W."/>
            <person name="Nielsen P.H."/>
        </authorList>
    </citation>
    <scope>NUCLEOTIDE SEQUENCE [LARGE SCALE GENOMIC DNA]</scope>
    <source>
        <strain evidence="10">TM71</strain>
    </source>
</reference>
<feature type="site" description="Transition state stabilizer" evidence="8">
    <location>
        <position position="161"/>
    </location>
</feature>
<dbReference type="InterPro" id="IPR005135">
    <property type="entry name" value="Endo/exonuclease/phosphatase"/>
</dbReference>
<feature type="binding site" evidence="7">
    <location>
        <position position="7"/>
    </location>
    <ligand>
        <name>Mg(2+)</name>
        <dbReference type="ChEBI" id="CHEBI:18420"/>
        <label>1</label>
    </ligand>
</feature>
<keyword evidence="7" id="KW-0464">Manganese</keyword>
<comment type="similarity">
    <text evidence="2">Belongs to the DNA repair enzymes AP/ExoA family.</text>
</comment>
<dbReference type="InterPro" id="IPR036691">
    <property type="entry name" value="Endo/exonu/phosph_ase_sf"/>
</dbReference>
<feature type="binding site" evidence="7">
    <location>
        <position position="36"/>
    </location>
    <ligand>
        <name>Mg(2+)</name>
        <dbReference type="ChEBI" id="CHEBI:18420"/>
        <label>1</label>
    </ligand>
</feature>
<dbReference type="STRING" id="1332188.L336_0874"/>
<evidence type="ECO:0000256" key="7">
    <source>
        <dbReference type="PIRSR" id="PIRSR604808-2"/>
    </source>
</evidence>
<feature type="active site" evidence="6">
    <location>
        <position position="119"/>
    </location>
</feature>
<dbReference type="OrthoDB" id="9803914at2"/>
<dbReference type="GO" id="GO:0008311">
    <property type="term" value="F:double-stranded DNA 3'-5' DNA exonuclease activity"/>
    <property type="evidence" value="ECO:0007669"/>
    <property type="project" value="UniProtKB-EC"/>
</dbReference>
<name>R4PZ93_9BACT</name>
<feature type="site" description="Important for catalytic activity" evidence="8">
    <location>
        <position position="231"/>
    </location>
</feature>
<dbReference type="PANTHER" id="PTHR22748:SF6">
    <property type="entry name" value="DNA-(APURINIC OR APYRIMIDINIC SITE) ENDONUCLEASE"/>
    <property type="match status" value="1"/>
</dbReference>
<feature type="binding site" evidence="7">
    <location>
        <position position="159"/>
    </location>
    <ligand>
        <name>Mg(2+)</name>
        <dbReference type="ChEBI" id="CHEBI:18420"/>
        <label>1</label>
    </ligand>
</feature>
<comment type="cofactor">
    <cofactor evidence="7">
        <name>Mg(2+)</name>
        <dbReference type="ChEBI" id="CHEBI:18420"/>
    </cofactor>
    <cofactor evidence="7">
        <name>Mn(2+)</name>
        <dbReference type="ChEBI" id="CHEBI:29035"/>
    </cofactor>
    <text evidence="7">Probably binds two magnesium or manganese ions per subunit.</text>
</comment>
<accession>R4PZ93</accession>
<feature type="active site" description="Proton acceptor" evidence="6">
    <location>
        <position position="257"/>
    </location>
</feature>
<keyword evidence="5 7" id="KW-0460">Magnesium</keyword>
<organism evidence="10 11">
    <name type="scientific">Candidatus Saccharimonas aalborgensis</name>
    <dbReference type="NCBI Taxonomy" id="1332188"/>
    <lineage>
        <taxon>Bacteria</taxon>
        <taxon>Candidatus Saccharimonadota</taxon>
        <taxon>Candidatus Saccharimonadia</taxon>
        <taxon>Candidatus Saccharimonadales</taxon>
        <taxon>Candidatus Saccharimonadaceae</taxon>
        <taxon>Candidatus Saccharimonas</taxon>
    </lineage>
</organism>
<evidence type="ECO:0000256" key="1">
    <source>
        <dbReference type="ARBA" id="ARBA00001936"/>
    </source>
</evidence>
<dbReference type="GO" id="GO:0006284">
    <property type="term" value="P:base-excision repair"/>
    <property type="evidence" value="ECO:0007669"/>
    <property type="project" value="TreeGrafter"/>
</dbReference>
<dbReference type="PROSITE" id="PS00726">
    <property type="entry name" value="AP_NUCLEASE_F1_1"/>
    <property type="match status" value="1"/>
</dbReference>
<evidence type="ECO:0000256" key="4">
    <source>
        <dbReference type="ARBA" id="ARBA00022801"/>
    </source>
</evidence>
<dbReference type="PROSITE" id="PS51435">
    <property type="entry name" value="AP_NUCLEASE_F1_4"/>
    <property type="match status" value="1"/>
</dbReference>
<dbReference type="PATRIC" id="fig|1332188.3.peg.868"/>
<dbReference type="Proteomes" id="UP000013893">
    <property type="component" value="Chromosome"/>
</dbReference>
<feature type="binding site" evidence="7">
    <location>
        <position position="257"/>
    </location>
    <ligand>
        <name>Mg(2+)</name>
        <dbReference type="ChEBI" id="CHEBI:18420"/>
        <label>1</label>
    </ligand>
</feature>
<keyword evidence="3 7" id="KW-0479">Metal-binding</keyword>
<dbReference type="Gene3D" id="3.60.10.10">
    <property type="entry name" value="Endonuclease/exonuclease/phosphatase"/>
    <property type="match status" value="1"/>
</dbReference>
<gene>
    <name evidence="10" type="primary">exoA</name>
    <name evidence="10" type="ORF">L336_0874</name>
</gene>
<sequence>MKLYSWNVNGIRAVLSKGTLQRFIADHDPDILCLQETKAERGQVEIDLPQYEEHFYSAVKKGYSGTAIFTKTPALRYIDGFPANIIATYGVTGDSYGDPNAEGRIIAAEFDKFWVVTCYTPNSKGDLSRLNLRYQHWDRACLAYLRQLETSKPVLYCGDMNVAHQEIDLANPKPNVGKHGFTDQERERFGDYLEAGFVDTFRAAYPDRSEAYTWWTHWANARARNVGWRIDYWLASKAIAGQIKNPTIHPDVMGSDHCPVSIELI</sequence>
<feature type="active site" description="Proton donor/acceptor" evidence="6">
    <location>
        <position position="159"/>
    </location>
</feature>
<evidence type="ECO:0000256" key="5">
    <source>
        <dbReference type="ARBA" id="ARBA00022842"/>
    </source>
</evidence>
<dbReference type="GO" id="GO:0003906">
    <property type="term" value="F:DNA-(apurinic or apyrimidinic site) endonuclease activity"/>
    <property type="evidence" value="ECO:0007669"/>
    <property type="project" value="TreeGrafter"/>
</dbReference>
<comment type="cofactor">
    <cofactor evidence="1">
        <name>Mn(2+)</name>
        <dbReference type="ChEBI" id="CHEBI:29035"/>
    </cofactor>
</comment>
<dbReference type="GO" id="GO:0008081">
    <property type="term" value="F:phosphoric diester hydrolase activity"/>
    <property type="evidence" value="ECO:0007669"/>
    <property type="project" value="TreeGrafter"/>
</dbReference>
<dbReference type="AlphaFoldDB" id="R4PZ93"/>
<dbReference type="PROSITE" id="PS00728">
    <property type="entry name" value="AP_NUCLEASE_F1_3"/>
    <property type="match status" value="1"/>
</dbReference>
<evidence type="ECO:0000256" key="6">
    <source>
        <dbReference type="PIRSR" id="PIRSR604808-1"/>
    </source>
</evidence>
<dbReference type="KEGG" id="saal:L336_0874"/>